<dbReference type="GeneID" id="101854836"/>
<keyword evidence="3" id="KW-0963">Cytoplasm</keyword>
<evidence type="ECO:0000256" key="7">
    <source>
        <dbReference type="ARBA" id="ARBA00037368"/>
    </source>
</evidence>
<evidence type="ECO:0000256" key="2">
    <source>
        <dbReference type="ARBA" id="ARBA00006219"/>
    </source>
</evidence>
<comment type="function">
    <text evidence="7">Catalyzes the GTP-dependent phosphorylation of 5-hydroxy-L-lysine.</text>
</comment>
<dbReference type="RefSeq" id="XP_012946736.1">
    <property type="nucleotide sequence ID" value="XM_013091282.2"/>
</dbReference>
<comment type="subcellular location">
    <subcellularLocation>
        <location evidence="1">Cytoplasm</location>
    </subcellularLocation>
</comment>
<keyword evidence="4" id="KW-0808">Transferase</keyword>
<reference evidence="13" key="1">
    <citation type="submission" date="2025-08" db="UniProtKB">
        <authorList>
            <consortium name="RefSeq"/>
        </authorList>
    </citation>
    <scope>IDENTIFICATION</scope>
</reference>
<evidence type="ECO:0000313" key="13">
    <source>
        <dbReference type="RefSeq" id="XP_012946736.1"/>
    </source>
</evidence>
<feature type="region of interest" description="Disordered" evidence="10">
    <location>
        <begin position="1"/>
        <end position="22"/>
    </location>
</feature>
<keyword evidence="12" id="KW-1185">Reference proteome</keyword>
<evidence type="ECO:0000256" key="3">
    <source>
        <dbReference type="ARBA" id="ARBA00022490"/>
    </source>
</evidence>
<dbReference type="EC" id="2.7.1.81" evidence="8"/>
<dbReference type="Pfam" id="PF01636">
    <property type="entry name" value="APH"/>
    <property type="match status" value="1"/>
</dbReference>
<evidence type="ECO:0000256" key="10">
    <source>
        <dbReference type="SAM" id="MobiDB-lite"/>
    </source>
</evidence>
<keyword evidence="5 13" id="KW-0418">Kinase</keyword>
<dbReference type="Proteomes" id="UP000694888">
    <property type="component" value="Unplaced"/>
</dbReference>
<organism evidence="12 13">
    <name type="scientific">Aplysia californica</name>
    <name type="common">California sea hare</name>
    <dbReference type="NCBI Taxonomy" id="6500"/>
    <lineage>
        <taxon>Eukaryota</taxon>
        <taxon>Metazoa</taxon>
        <taxon>Spiralia</taxon>
        <taxon>Lophotrochozoa</taxon>
        <taxon>Mollusca</taxon>
        <taxon>Gastropoda</taxon>
        <taxon>Heterobranchia</taxon>
        <taxon>Euthyneura</taxon>
        <taxon>Tectipleura</taxon>
        <taxon>Aplysiida</taxon>
        <taxon>Aplysioidea</taxon>
        <taxon>Aplysiidae</taxon>
        <taxon>Aplysia</taxon>
    </lineage>
</organism>
<evidence type="ECO:0000256" key="1">
    <source>
        <dbReference type="ARBA" id="ARBA00004496"/>
    </source>
</evidence>
<comment type="catalytic activity">
    <reaction evidence="6">
        <text>(5R)-5-hydroxy-L-lysine + GTP = (5R)-5-phosphooxy-L-lysine + GDP + H(+)</text>
        <dbReference type="Rhea" id="RHEA:19049"/>
        <dbReference type="ChEBI" id="CHEBI:15378"/>
        <dbReference type="ChEBI" id="CHEBI:37565"/>
        <dbReference type="ChEBI" id="CHEBI:57882"/>
        <dbReference type="ChEBI" id="CHEBI:58189"/>
        <dbReference type="ChEBI" id="CHEBI:58357"/>
        <dbReference type="EC" id="2.7.1.81"/>
    </reaction>
</comment>
<dbReference type="PANTHER" id="PTHR21064:SF1">
    <property type="entry name" value="HYDROXYLYSINE KINASE"/>
    <property type="match status" value="1"/>
</dbReference>
<feature type="domain" description="Aminoglycoside phosphotransferase" evidence="11">
    <location>
        <begin position="65"/>
        <end position="286"/>
    </location>
</feature>
<evidence type="ECO:0000259" key="11">
    <source>
        <dbReference type="Pfam" id="PF01636"/>
    </source>
</evidence>
<evidence type="ECO:0000256" key="6">
    <source>
        <dbReference type="ARBA" id="ARBA00036820"/>
    </source>
</evidence>
<dbReference type="GO" id="GO:0016301">
    <property type="term" value="F:kinase activity"/>
    <property type="evidence" value="ECO:0007669"/>
    <property type="project" value="UniProtKB-KW"/>
</dbReference>
<dbReference type="PANTHER" id="PTHR21064">
    <property type="entry name" value="AMINOGLYCOSIDE PHOSPHOTRANSFERASE DOMAIN-CONTAINING PROTEIN-RELATED"/>
    <property type="match status" value="1"/>
</dbReference>
<evidence type="ECO:0000313" key="12">
    <source>
        <dbReference type="Proteomes" id="UP000694888"/>
    </source>
</evidence>
<evidence type="ECO:0000256" key="5">
    <source>
        <dbReference type="ARBA" id="ARBA00022777"/>
    </source>
</evidence>
<accession>A0ABM1AFP3</accession>
<dbReference type="InterPro" id="IPR002575">
    <property type="entry name" value="Aminoglycoside_PTrfase"/>
</dbReference>
<sequence length="385" mass="43382">MDVTDSNMNASKENSNLEPPKEILCPNVQEPDIIQHLKVNYGLTISKVSRLNGYDDCNFNVQAEKEHSNPNIQQIAPNGYFVKVSNIMDSENPEMLHAQMQAMQHLVNKGILCQSSVKSIQNQDFTDIKATTKAGEERTHKVSVRTFLPGELLAKATLTPGALYNIGAYVAKVTQALEDFHHPFYDTFDCLWNLGNVPKVAKVTHAVKDEKRRRICEEVLKAFDDEVIPQKPNFRKGQIHGDLNEQNILVSEVDSVANDIQVCGLLDFQDCAFSHPVYDLAINAGYMMMVESTQVPRPQIPGYLLAGYSSVLCLNQAEEKVFHTLAASRMVQSLVYGAYTYWLDPSNEYLLETAKCGWDALVTFWKTPRETVESDWKRIIGSYKP</sequence>
<comment type="similarity">
    <text evidence="2">Belongs to the aminoglycoside phosphotransferase family.</text>
</comment>
<dbReference type="Gene3D" id="3.90.1200.10">
    <property type="match status" value="1"/>
</dbReference>
<evidence type="ECO:0000256" key="8">
    <source>
        <dbReference type="ARBA" id="ARBA00038873"/>
    </source>
</evidence>
<proteinExistence type="inferred from homology"/>
<dbReference type="InterPro" id="IPR011009">
    <property type="entry name" value="Kinase-like_dom_sf"/>
</dbReference>
<dbReference type="SUPFAM" id="SSF56112">
    <property type="entry name" value="Protein kinase-like (PK-like)"/>
    <property type="match status" value="1"/>
</dbReference>
<feature type="compositionally biased region" description="Polar residues" evidence="10">
    <location>
        <begin position="1"/>
        <end position="17"/>
    </location>
</feature>
<gene>
    <name evidence="13" type="primary">LOC101854836</name>
</gene>
<evidence type="ECO:0000256" key="4">
    <source>
        <dbReference type="ARBA" id="ARBA00022679"/>
    </source>
</evidence>
<dbReference type="InterPro" id="IPR050249">
    <property type="entry name" value="Pseudomonas-type_ThrB"/>
</dbReference>
<protein>
    <recommendedName>
        <fullName evidence="9">Hydroxylysine kinase</fullName>
        <ecNumber evidence="8">2.7.1.81</ecNumber>
    </recommendedName>
</protein>
<name>A0ABM1AFP3_APLCA</name>
<evidence type="ECO:0000256" key="9">
    <source>
        <dbReference type="ARBA" id="ARBA00040505"/>
    </source>
</evidence>